<dbReference type="InterPro" id="IPR000847">
    <property type="entry name" value="LysR_HTH_N"/>
</dbReference>
<dbReference type="EMBL" id="PYAL01000003">
    <property type="protein sequence ID" value="RXN90222.1"/>
    <property type="molecule type" value="Genomic_DNA"/>
</dbReference>
<dbReference type="InterPro" id="IPR058163">
    <property type="entry name" value="LysR-type_TF_proteobact-type"/>
</dbReference>
<dbReference type="InterPro" id="IPR005119">
    <property type="entry name" value="LysR_subst-bd"/>
</dbReference>
<dbReference type="SUPFAM" id="SSF46785">
    <property type="entry name" value="Winged helix' DNA-binding domain"/>
    <property type="match status" value="1"/>
</dbReference>
<organism evidence="6 7">
    <name type="scientific">Achromobacter aloeverae</name>
    <dbReference type="NCBI Taxonomy" id="1750518"/>
    <lineage>
        <taxon>Bacteria</taxon>
        <taxon>Pseudomonadati</taxon>
        <taxon>Pseudomonadota</taxon>
        <taxon>Betaproteobacteria</taxon>
        <taxon>Burkholderiales</taxon>
        <taxon>Alcaligenaceae</taxon>
        <taxon>Achromobacter</taxon>
    </lineage>
</organism>
<dbReference type="CDD" id="cd08422">
    <property type="entry name" value="PBP2_CrgA_like"/>
    <property type="match status" value="1"/>
</dbReference>
<keyword evidence="4" id="KW-0804">Transcription</keyword>
<dbReference type="Pfam" id="PF03466">
    <property type="entry name" value="LysR_substrate"/>
    <property type="match status" value="1"/>
</dbReference>
<dbReference type="FunFam" id="1.10.10.10:FF:000001">
    <property type="entry name" value="LysR family transcriptional regulator"/>
    <property type="match status" value="1"/>
</dbReference>
<gene>
    <name evidence="6" type="ORF">C7R54_11915</name>
</gene>
<dbReference type="Proteomes" id="UP000290849">
    <property type="component" value="Unassembled WGS sequence"/>
</dbReference>
<dbReference type="GO" id="GO:0003700">
    <property type="term" value="F:DNA-binding transcription factor activity"/>
    <property type="evidence" value="ECO:0007669"/>
    <property type="project" value="InterPro"/>
</dbReference>
<dbReference type="Gene3D" id="3.40.190.290">
    <property type="match status" value="1"/>
</dbReference>
<feature type="domain" description="HTH lysR-type" evidence="5">
    <location>
        <begin position="1"/>
        <end position="53"/>
    </location>
</feature>
<keyword evidence="2" id="KW-0805">Transcription regulation</keyword>
<evidence type="ECO:0000256" key="3">
    <source>
        <dbReference type="ARBA" id="ARBA00023125"/>
    </source>
</evidence>
<dbReference type="PANTHER" id="PTHR30537:SF5">
    <property type="entry name" value="HTH-TYPE TRANSCRIPTIONAL ACTIVATOR TTDR-RELATED"/>
    <property type="match status" value="1"/>
</dbReference>
<dbReference type="PROSITE" id="PS50931">
    <property type="entry name" value="HTH_LYSR"/>
    <property type="match status" value="1"/>
</dbReference>
<evidence type="ECO:0000313" key="7">
    <source>
        <dbReference type="Proteomes" id="UP000290849"/>
    </source>
</evidence>
<dbReference type="SUPFAM" id="SSF53850">
    <property type="entry name" value="Periplasmic binding protein-like II"/>
    <property type="match status" value="1"/>
</dbReference>
<name>A0A4V1MS64_9BURK</name>
<comment type="similarity">
    <text evidence="1">Belongs to the LysR transcriptional regulatory family.</text>
</comment>
<keyword evidence="7" id="KW-1185">Reference proteome</keyword>
<accession>A0A4V1MS64</accession>
<dbReference type="GO" id="GO:0003677">
    <property type="term" value="F:DNA binding"/>
    <property type="evidence" value="ECO:0007669"/>
    <property type="project" value="UniProtKB-KW"/>
</dbReference>
<dbReference type="InterPro" id="IPR036388">
    <property type="entry name" value="WH-like_DNA-bd_sf"/>
</dbReference>
<evidence type="ECO:0000256" key="2">
    <source>
        <dbReference type="ARBA" id="ARBA00023015"/>
    </source>
</evidence>
<evidence type="ECO:0000256" key="1">
    <source>
        <dbReference type="ARBA" id="ARBA00009437"/>
    </source>
</evidence>
<dbReference type="Pfam" id="PF00126">
    <property type="entry name" value="HTH_1"/>
    <property type="match status" value="1"/>
</dbReference>
<sequence length="308" mass="34185">MQVFVRVAECGSFSRGAESLNLANATVTISVRNLEKYLGVPLIVRGTRKLRLTEEGELYLIRSKALLAAHMAAEDEVRHRVGALAGPLHVESPITFGHVVLAPALPLFSKRYPNIEVVLTLTNEPHDLAERGIDVAIRMEQVENETLIARPYFEANHIICCTRQTARALPSHPRDVDPALCLGTLPKDRRSSYAWQLRKGTEALEIQPRGPLHFNSSEAVLIAARQGAGLGYVLDIFARQDLASGTLVQAYPDWSLPARPFYLATSKQRWHAAKVRAFIEFLSELVPAPRRPRRGSAISVRKFGDRSA</sequence>
<keyword evidence="3" id="KW-0238">DNA-binding</keyword>
<dbReference type="AlphaFoldDB" id="A0A4V1MS64"/>
<dbReference type="PANTHER" id="PTHR30537">
    <property type="entry name" value="HTH-TYPE TRANSCRIPTIONAL REGULATOR"/>
    <property type="match status" value="1"/>
</dbReference>
<comment type="caution">
    <text evidence="6">The sequence shown here is derived from an EMBL/GenBank/DDBJ whole genome shotgun (WGS) entry which is preliminary data.</text>
</comment>
<dbReference type="OrthoDB" id="9110639at2"/>
<evidence type="ECO:0000256" key="4">
    <source>
        <dbReference type="ARBA" id="ARBA00023163"/>
    </source>
</evidence>
<proteinExistence type="inferred from homology"/>
<evidence type="ECO:0000313" key="6">
    <source>
        <dbReference type="EMBL" id="RXN90222.1"/>
    </source>
</evidence>
<protein>
    <submittedName>
        <fullName evidence="6">LysR family transcriptional regulator</fullName>
    </submittedName>
</protein>
<evidence type="ECO:0000259" key="5">
    <source>
        <dbReference type="PROSITE" id="PS50931"/>
    </source>
</evidence>
<dbReference type="Gene3D" id="1.10.10.10">
    <property type="entry name" value="Winged helix-like DNA-binding domain superfamily/Winged helix DNA-binding domain"/>
    <property type="match status" value="1"/>
</dbReference>
<dbReference type="RefSeq" id="WP_129150658.1">
    <property type="nucleotide sequence ID" value="NZ_JBHSDO010000014.1"/>
</dbReference>
<dbReference type="InterPro" id="IPR036390">
    <property type="entry name" value="WH_DNA-bd_sf"/>
</dbReference>
<reference evidence="6 7" key="1">
    <citation type="journal article" date="2017" name="Int. J. Syst. Evol. Microbiol.">
        <title>Achromobacter aloeverae sp. nov., isolated from the root of Aloe vera (L.) Burm.f.</title>
        <authorList>
            <person name="Kuncharoen N."/>
            <person name="Muramatsu Y."/>
            <person name="Shibata C."/>
            <person name="Kamakura Y."/>
            <person name="Nakagawa Y."/>
            <person name="Tanasupawat S."/>
        </authorList>
    </citation>
    <scope>NUCLEOTIDE SEQUENCE [LARGE SCALE GENOMIC DNA]</scope>
    <source>
        <strain evidence="6 7">AVA-1</strain>
    </source>
</reference>